<feature type="domain" description="Helicase ATP-binding" evidence="8">
    <location>
        <begin position="163"/>
        <end position="331"/>
    </location>
</feature>
<evidence type="ECO:0000256" key="1">
    <source>
        <dbReference type="ARBA" id="ARBA00012552"/>
    </source>
</evidence>
<dbReference type="InterPro" id="IPR001650">
    <property type="entry name" value="Helicase_C-like"/>
</dbReference>
<dbReference type="InterPro" id="IPR011545">
    <property type="entry name" value="DEAD/DEAH_box_helicase_dom"/>
</dbReference>
<reference evidence="11 12" key="1">
    <citation type="journal article" date="2020" name="bioRxiv">
        <title>Metabolic contributions of an alphaproteobacterial endosymbiont in the apicomplexan Cardiosporidium cionae.</title>
        <authorList>
            <person name="Hunter E.S."/>
            <person name="Paight C.J."/>
            <person name="Lane C.E."/>
        </authorList>
    </citation>
    <scope>NUCLEOTIDE SEQUENCE [LARGE SCALE GENOMIC DNA]</scope>
    <source>
        <strain evidence="11">ESH_2018</strain>
    </source>
</reference>
<evidence type="ECO:0000256" key="4">
    <source>
        <dbReference type="ARBA" id="ARBA00022806"/>
    </source>
</evidence>
<evidence type="ECO:0000313" key="11">
    <source>
        <dbReference type="EMBL" id="KAF8818063.1"/>
    </source>
</evidence>
<evidence type="ECO:0000256" key="5">
    <source>
        <dbReference type="ARBA" id="ARBA00022840"/>
    </source>
</evidence>
<evidence type="ECO:0000256" key="6">
    <source>
        <dbReference type="PROSITE-ProRule" id="PRU00552"/>
    </source>
</evidence>
<dbReference type="InterPro" id="IPR014001">
    <property type="entry name" value="Helicase_ATP-bd"/>
</dbReference>
<keyword evidence="5 7" id="KW-0067">ATP-binding</keyword>
<dbReference type="Proteomes" id="UP000823046">
    <property type="component" value="Unassembled WGS sequence"/>
</dbReference>
<dbReference type="InterPro" id="IPR014014">
    <property type="entry name" value="RNA_helicase_DEAD_Q_motif"/>
</dbReference>
<evidence type="ECO:0000259" key="9">
    <source>
        <dbReference type="PROSITE" id="PS51194"/>
    </source>
</evidence>
<dbReference type="Pfam" id="PF00271">
    <property type="entry name" value="Helicase_C"/>
    <property type="match status" value="1"/>
</dbReference>
<keyword evidence="2 7" id="KW-0547">Nucleotide-binding</keyword>
<dbReference type="PROSITE" id="PS51195">
    <property type="entry name" value="Q_MOTIF"/>
    <property type="match status" value="1"/>
</dbReference>
<feature type="domain" description="DEAD-box RNA helicase Q" evidence="10">
    <location>
        <begin position="131"/>
        <end position="159"/>
    </location>
</feature>
<feature type="short sequence motif" description="Q motif" evidence="6">
    <location>
        <begin position="131"/>
        <end position="159"/>
    </location>
</feature>
<dbReference type="PROSITE" id="PS51194">
    <property type="entry name" value="HELICASE_CTER"/>
    <property type="match status" value="1"/>
</dbReference>
<evidence type="ECO:0000259" key="8">
    <source>
        <dbReference type="PROSITE" id="PS51192"/>
    </source>
</evidence>
<accession>A0ABQ7J4G4</accession>
<dbReference type="CDD" id="cd18787">
    <property type="entry name" value="SF2_C_DEAD"/>
    <property type="match status" value="1"/>
</dbReference>
<protein>
    <recommendedName>
        <fullName evidence="1">RNA helicase</fullName>
        <ecNumber evidence="1">3.6.4.13</ecNumber>
    </recommendedName>
</protein>
<keyword evidence="4 7" id="KW-0347">Helicase</keyword>
<dbReference type="GO" id="GO:0004386">
    <property type="term" value="F:helicase activity"/>
    <property type="evidence" value="ECO:0007669"/>
    <property type="project" value="UniProtKB-KW"/>
</dbReference>
<comment type="caution">
    <text evidence="11">The sequence shown here is derived from an EMBL/GenBank/DDBJ whole genome shotgun (WGS) entry which is preliminary data.</text>
</comment>
<proteinExistence type="inferred from homology"/>
<sequence length="531" mass="59043">MNNSKEISFMEAISSTTKATTSSAGPNQMSNEQEDDISVEKLKQFLLSHAMGSPTAEANYEISAEGHLEEATNAIDRQIVTPKILYGSEASSMAAPKSQVFVEEKHTHLSEVDAIVAVERADGDSAYVAATSWEKLNFSGDLLKGIYQKGFNKPSKIQAAALPLILLESENLIGQAQNGSGKTATFALCMLSKLEFQKREPQALCLCPTRELARQITTVIEELGQYTQLLTYLAVPQNEIYKSQSGAHIVVGTPGKTLDLIKRRILPLQSIKLFVLDEADEMIDRRNNMGTQVQQIRRCFRNPLQILLFSATFPDEVKDFAVSMVPNASKITVEKENLSLKSVSQFYMMYTDEDSKFQLLSDLYGSMTIGQSVIFVKSRKSAFELALRMKTVGHAISLICGTQSSGPEKMEHSMRDRIMSEFRAGETKVLICTDVLSRGIDVPQVTLVINYDLPLEYQGRLQGSNITVSMETYIHRIGRTGRFGLKGIAINLVHRHQLPLIAQIASFYNCEISELSNDLEDIEKMVTNLRL</sequence>
<dbReference type="EMBL" id="JADAQX010001111">
    <property type="protein sequence ID" value="KAF8818063.1"/>
    <property type="molecule type" value="Genomic_DNA"/>
</dbReference>
<name>A0ABQ7J4G4_9APIC</name>
<evidence type="ECO:0000313" key="12">
    <source>
        <dbReference type="Proteomes" id="UP000823046"/>
    </source>
</evidence>
<dbReference type="InterPro" id="IPR000629">
    <property type="entry name" value="RNA-helicase_DEAD-box_CS"/>
</dbReference>
<dbReference type="SUPFAM" id="SSF52540">
    <property type="entry name" value="P-loop containing nucleoside triphosphate hydrolases"/>
    <property type="match status" value="1"/>
</dbReference>
<feature type="domain" description="Helicase C-terminal" evidence="9">
    <location>
        <begin position="359"/>
        <end position="523"/>
    </location>
</feature>
<organism evidence="11 12">
    <name type="scientific">Cardiosporidium cionae</name>
    <dbReference type="NCBI Taxonomy" id="476202"/>
    <lineage>
        <taxon>Eukaryota</taxon>
        <taxon>Sar</taxon>
        <taxon>Alveolata</taxon>
        <taxon>Apicomplexa</taxon>
        <taxon>Aconoidasida</taxon>
        <taxon>Nephromycida</taxon>
        <taxon>Cardiosporidium</taxon>
    </lineage>
</organism>
<dbReference type="Pfam" id="PF00270">
    <property type="entry name" value="DEAD"/>
    <property type="match status" value="1"/>
</dbReference>
<evidence type="ECO:0000259" key="10">
    <source>
        <dbReference type="PROSITE" id="PS51195"/>
    </source>
</evidence>
<dbReference type="PROSITE" id="PS00039">
    <property type="entry name" value="DEAD_ATP_HELICASE"/>
    <property type="match status" value="1"/>
</dbReference>
<dbReference type="PANTHER" id="PTHR47958">
    <property type="entry name" value="ATP-DEPENDENT RNA HELICASE DBP3"/>
    <property type="match status" value="1"/>
</dbReference>
<evidence type="ECO:0000256" key="2">
    <source>
        <dbReference type="ARBA" id="ARBA00022741"/>
    </source>
</evidence>
<dbReference type="EC" id="3.6.4.13" evidence="1"/>
<dbReference type="SMART" id="SM00487">
    <property type="entry name" value="DEXDc"/>
    <property type="match status" value="1"/>
</dbReference>
<dbReference type="InterPro" id="IPR027417">
    <property type="entry name" value="P-loop_NTPase"/>
</dbReference>
<evidence type="ECO:0000256" key="7">
    <source>
        <dbReference type="RuleBase" id="RU000492"/>
    </source>
</evidence>
<keyword evidence="12" id="KW-1185">Reference proteome</keyword>
<keyword evidence="3 7" id="KW-0378">Hydrolase</keyword>
<evidence type="ECO:0000256" key="3">
    <source>
        <dbReference type="ARBA" id="ARBA00022801"/>
    </source>
</evidence>
<dbReference type="Gene3D" id="3.40.50.300">
    <property type="entry name" value="P-loop containing nucleotide triphosphate hydrolases"/>
    <property type="match status" value="2"/>
</dbReference>
<dbReference type="PROSITE" id="PS51192">
    <property type="entry name" value="HELICASE_ATP_BIND_1"/>
    <property type="match status" value="1"/>
</dbReference>
<gene>
    <name evidence="11" type="ORF">IE077_002214</name>
</gene>
<dbReference type="SMART" id="SM00490">
    <property type="entry name" value="HELICc"/>
    <property type="match status" value="1"/>
</dbReference>
<dbReference type="CDD" id="cd17963">
    <property type="entry name" value="DEADc_DDX19_DDX25"/>
    <property type="match status" value="1"/>
</dbReference>
<comment type="similarity">
    <text evidence="7">Belongs to the DEAD box helicase family.</text>
</comment>